<sequence length="110" mass="13247">MTREEIEKQEDIEEKVDEIKGIIDNAIKNFKSERYNFFIPYIELIDRSLIDMLEPVFNKKLFCYEDIRAFKSLLITNRSLFKSCIEQLEKTLPELPLVLLIYLEKLLSYY</sequence>
<dbReference type="RefSeq" id="WP_154571031.1">
    <property type="nucleotide sequence ID" value="NZ_VWSJ01000024.1"/>
</dbReference>
<organism evidence="1 2">
    <name type="scientific">Campylobacter portucalensis</name>
    <dbReference type="NCBI Taxonomy" id="2608384"/>
    <lineage>
        <taxon>Bacteria</taxon>
        <taxon>Pseudomonadati</taxon>
        <taxon>Campylobacterota</taxon>
        <taxon>Epsilonproteobacteria</taxon>
        <taxon>Campylobacterales</taxon>
        <taxon>Campylobacteraceae</taxon>
        <taxon>Campylobacter</taxon>
    </lineage>
</organism>
<gene>
    <name evidence="1" type="ORF">F1B92_06265</name>
</gene>
<reference evidence="1 2" key="1">
    <citation type="submission" date="2019-09" db="EMBL/GenBank/DDBJ databases">
        <authorList>
            <person name="Silva M."/>
            <person name="Pereira G."/>
            <person name="Lopes-Da-Costa L."/>
            <person name="Silva E."/>
        </authorList>
    </citation>
    <scope>NUCLEOTIDE SEQUENCE [LARGE SCALE GENOMIC DNA]</scope>
    <source>
        <strain evidence="1 2">FMV-PI01</strain>
    </source>
</reference>
<comment type="caution">
    <text evidence="1">The sequence shown here is derived from an EMBL/GenBank/DDBJ whole genome shotgun (WGS) entry which is preliminary data.</text>
</comment>
<evidence type="ECO:0000313" key="2">
    <source>
        <dbReference type="Proteomes" id="UP000476338"/>
    </source>
</evidence>
<dbReference type="EMBL" id="VWSJ01000024">
    <property type="protein sequence ID" value="MSN96767.1"/>
    <property type="molecule type" value="Genomic_DNA"/>
</dbReference>
<keyword evidence="2" id="KW-1185">Reference proteome</keyword>
<dbReference type="Proteomes" id="UP000476338">
    <property type="component" value="Unassembled WGS sequence"/>
</dbReference>
<dbReference type="AlphaFoldDB" id="A0A6L5WKJ4"/>
<accession>A0A6L5WKJ4</accession>
<name>A0A6L5WKJ4_9BACT</name>
<reference evidence="1 2" key="2">
    <citation type="submission" date="2020-03" db="EMBL/GenBank/DDBJ databases">
        <title>Campylobacter portucalensis sp. nov., a new species of Campylobacter isolated from the reproductive tract of bulls.</title>
        <authorList>
            <person name="Silva M.F."/>
            <person name="Pereira G."/>
            <person name="Carneiro C."/>
            <person name="Hemphill A."/>
            <person name="Mateus L."/>
            <person name="Lopes-Da-Costa L."/>
            <person name="Silva E."/>
        </authorList>
    </citation>
    <scope>NUCLEOTIDE SEQUENCE [LARGE SCALE GENOMIC DNA]</scope>
    <source>
        <strain evidence="1 2">FMV-PI01</strain>
    </source>
</reference>
<proteinExistence type="predicted"/>
<protein>
    <submittedName>
        <fullName evidence="1">Uncharacterized protein</fullName>
    </submittedName>
</protein>
<evidence type="ECO:0000313" key="1">
    <source>
        <dbReference type="EMBL" id="MSN96767.1"/>
    </source>
</evidence>